<feature type="region of interest" description="Disordered" evidence="1">
    <location>
        <begin position="306"/>
        <end position="326"/>
    </location>
</feature>
<evidence type="ECO:0000313" key="2">
    <source>
        <dbReference type="EMBL" id="ORY37328.1"/>
    </source>
</evidence>
<dbReference type="Proteomes" id="UP000193920">
    <property type="component" value="Unassembled WGS sequence"/>
</dbReference>
<keyword evidence="3" id="KW-1185">Reference proteome</keyword>
<feature type="compositionally biased region" description="Basic and acidic residues" evidence="1">
    <location>
        <begin position="306"/>
        <end position="316"/>
    </location>
</feature>
<dbReference type="EMBL" id="MCOG01000143">
    <property type="protein sequence ID" value="ORY37328.1"/>
    <property type="molecule type" value="Genomic_DNA"/>
</dbReference>
<evidence type="ECO:0000313" key="3">
    <source>
        <dbReference type="Proteomes" id="UP000193920"/>
    </source>
</evidence>
<proteinExistence type="predicted"/>
<organism evidence="2 3">
    <name type="scientific">Neocallimastix californiae</name>
    <dbReference type="NCBI Taxonomy" id="1754190"/>
    <lineage>
        <taxon>Eukaryota</taxon>
        <taxon>Fungi</taxon>
        <taxon>Fungi incertae sedis</taxon>
        <taxon>Chytridiomycota</taxon>
        <taxon>Chytridiomycota incertae sedis</taxon>
        <taxon>Neocallimastigomycetes</taxon>
        <taxon>Neocallimastigales</taxon>
        <taxon>Neocallimastigaceae</taxon>
        <taxon>Neocallimastix</taxon>
    </lineage>
</organism>
<evidence type="ECO:0000256" key="1">
    <source>
        <dbReference type="SAM" id="MobiDB-lite"/>
    </source>
</evidence>
<accession>A0A1Y2BRE3</accession>
<dbReference type="AlphaFoldDB" id="A0A1Y2BRE3"/>
<name>A0A1Y2BRE3_9FUNG</name>
<reference evidence="2 3" key="1">
    <citation type="submission" date="2016-08" db="EMBL/GenBank/DDBJ databases">
        <title>A Parts List for Fungal Cellulosomes Revealed by Comparative Genomics.</title>
        <authorList>
            <consortium name="DOE Joint Genome Institute"/>
            <person name="Haitjema C.H."/>
            <person name="Gilmore S.P."/>
            <person name="Henske J.K."/>
            <person name="Solomon K.V."/>
            <person name="De Groot R."/>
            <person name="Kuo A."/>
            <person name="Mondo S.J."/>
            <person name="Salamov A.A."/>
            <person name="Labutti K."/>
            <person name="Zhao Z."/>
            <person name="Chiniquy J."/>
            <person name="Barry K."/>
            <person name="Brewer H.M."/>
            <person name="Purvine S.O."/>
            <person name="Wright A.T."/>
            <person name="Boxma B."/>
            <person name="Van Alen T."/>
            <person name="Hackstein J.H."/>
            <person name="Baker S.E."/>
            <person name="Grigoriev I.V."/>
            <person name="O'Malley M.A."/>
        </authorList>
    </citation>
    <scope>NUCLEOTIDE SEQUENCE [LARGE SCALE GENOMIC DNA]</scope>
    <source>
        <strain evidence="2 3">G1</strain>
    </source>
</reference>
<gene>
    <name evidence="2" type="ORF">LY90DRAFT_672847</name>
</gene>
<protein>
    <submittedName>
        <fullName evidence="2">Uncharacterized protein</fullName>
    </submittedName>
</protein>
<sequence length="472" mass="56055">MSFQNSIVDVEIELKNSIEEQEFLLATIKNRFEQACETGTPSASLSNHTEFNKSFAIIEELWDYQRILISLIEREHEQLIPNYSEIKEKKENDNFESPNLRSFVIENENFKIKNFKFQKNTLNHMMKNPDSADRIIEILHSQQNEMYEIQEIAIKEFKKDISNILMKYQAIQHRSSIQLNIQKQIKKQYNINMSAFKQTNDYSRRKYKVEFLNEKEIEEKINKYNSSDIKFEKMLNEQIQLGRSIKKYLPLNWHTYKKVPEELITWFRNQKSKRQQFLKTLQLSSMKKSSKVQLTHKEHNKRKLENDPIENTDKDHLKKKNKKMSVSDIISKNKKMSVSDIISMNKKMSVSDIISKNKKMSVSDIISKNKKMSVRDIISKNKKIPVSDVLSKKKKMSDDEIIAYNKLKYEFYLSIKNIIKANTNDIHKKKDTDDNVIENENSTNNNTIIKNPTKIQVNNNENIYFYQIKTIF</sequence>
<comment type="caution">
    <text evidence="2">The sequence shown here is derived from an EMBL/GenBank/DDBJ whole genome shotgun (WGS) entry which is preliminary data.</text>
</comment>